<feature type="transmembrane region" description="Helical" evidence="9">
    <location>
        <begin position="369"/>
        <end position="389"/>
    </location>
</feature>
<evidence type="ECO:0000256" key="7">
    <source>
        <dbReference type="ARBA" id="ARBA00022989"/>
    </source>
</evidence>
<evidence type="ECO:0000313" key="11">
    <source>
        <dbReference type="Proteomes" id="UP000053235"/>
    </source>
</evidence>
<dbReference type="EMBL" id="CXWD01000007">
    <property type="protein sequence ID" value="CTQ69245.1"/>
    <property type="molecule type" value="Genomic_DNA"/>
</dbReference>
<keyword evidence="5 9" id="KW-0997">Cell inner membrane</keyword>
<dbReference type="FunFam" id="3.30.70.1430:FF:000001">
    <property type="entry name" value="Efflux pump membrane transporter"/>
    <property type="match status" value="1"/>
</dbReference>
<feature type="transmembrane region" description="Helical" evidence="9">
    <location>
        <begin position="445"/>
        <end position="465"/>
    </location>
</feature>
<feature type="transmembrane region" description="Helical" evidence="9">
    <location>
        <begin position="892"/>
        <end position="911"/>
    </location>
</feature>
<evidence type="ECO:0000256" key="6">
    <source>
        <dbReference type="ARBA" id="ARBA00022692"/>
    </source>
</evidence>
<comment type="caution">
    <text evidence="9">Lacks conserved residue(s) required for the propagation of feature annotation.</text>
</comment>
<dbReference type="InterPro" id="IPR004764">
    <property type="entry name" value="MdtF-like"/>
</dbReference>
<keyword evidence="11" id="KW-1185">Reference proteome</keyword>
<dbReference type="GO" id="GO:0009636">
    <property type="term" value="P:response to toxic substance"/>
    <property type="evidence" value="ECO:0007669"/>
    <property type="project" value="UniProtKB-ARBA"/>
</dbReference>
<evidence type="ECO:0000256" key="8">
    <source>
        <dbReference type="ARBA" id="ARBA00023136"/>
    </source>
</evidence>
<evidence type="ECO:0000256" key="4">
    <source>
        <dbReference type="ARBA" id="ARBA00022475"/>
    </source>
</evidence>
<dbReference type="Gene3D" id="3.30.2090.10">
    <property type="entry name" value="Multidrug efflux transporter AcrB TolC docking domain, DN and DC subdomains"/>
    <property type="match status" value="2"/>
</dbReference>
<dbReference type="SUPFAM" id="SSF82693">
    <property type="entry name" value="Multidrug efflux transporter AcrB pore domain, PN1, PN2, PC1 and PC2 subdomains"/>
    <property type="match status" value="3"/>
</dbReference>
<feature type="transmembrane region" description="Helical" evidence="9">
    <location>
        <begin position="923"/>
        <end position="941"/>
    </location>
</feature>
<feature type="transmembrane region" description="Helical" evidence="9">
    <location>
        <begin position="531"/>
        <end position="554"/>
    </location>
</feature>
<accession>A0A0M7A2H8</accession>
<dbReference type="AlphaFoldDB" id="A0A0M7A2H8"/>
<dbReference type="SUPFAM" id="SSF82866">
    <property type="entry name" value="Multidrug efflux transporter AcrB transmembrane domain"/>
    <property type="match status" value="2"/>
</dbReference>
<reference evidence="11" key="1">
    <citation type="submission" date="2015-07" db="EMBL/GenBank/DDBJ databases">
        <authorList>
            <person name="Rodrigo-Torres Lidia"/>
            <person name="Arahal R.David."/>
        </authorList>
    </citation>
    <scope>NUCLEOTIDE SEQUENCE [LARGE SCALE GENOMIC DNA]</scope>
    <source>
        <strain evidence="11">CECT 5112</strain>
    </source>
</reference>
<dbReference type="SUPFAM" id="SSF82714">
    <property type="entry name" value="Multidrug efflux transporter AcrB TolC docking domain, DN and DC subdomains"/>
    <property type="match status" value="2"/>
</dbReference>
<dbReference type="PANTHER" id="PTHR32063">
    <property type="match status" value="1"/>
</dbReference>
<dbReference type="Gene3D" id="1.20.1640.10">
    <property type="entry name" value="Multidrug efflux transporter AcrB transmembrane domain"/>
    <property type="match status" value="2"/>
</dbReference>
<comment type="similarity">
    <text evidence="2 9">Belongs to the resistance-nodulation-cell division (RND) (TC 2.A.6) family.</text>
</comment>
<feature type="transmembrane region" description="Helical" evidence="9">
    <location>
        <begin position="395"/>
        <end position="416"/>
    </location>
</feature>
<evidence type="ECO:0000256" key="9">
    <source>
        <dbReference type="RuleBase" id="RU364070"/>
    </source>
</evidence>
<dbReference type="Gene3D" id="3.30.70.1320">
    <property type="entry name" value="Multidrug efflux transporter AcrB pore domain like"/>
    <property type="match status" value="1"/>
</dbReference>
<dbReference type="NCBIfam" id="TIGR00915">
    <property type="entry name" value="2A0602"/>
    <property type="match status" value="1"/>
</dbReference>
<proteinExistence type="inferred from homology"/>
<evidence type="ECO:0000313" key="10">
    <source>
        <dbReference type="EMBL" id="CTQ69245.1"/>
    </source>
</evidence>
<sequence>MLARFFIDRPNFAIVIAVLTVLVGALAIRFVPIAQFPNIAPPQIQVTASFPGANASLIQNAVATPIEEQVNGVDGMIYMSSQSSSEGTYQLTVTFEIGTDPDIAAVNVQNRVALATPLLPEAVTKLGISTSKQNSDMLQVINLLSPNKTFSQLYLSNYAADFIQDPLSRIDGVGLVNQFGPLNYSMRVWLDPEKMAALNLSASDVSSAIEAQNVEAAAGQIGAPPFSDAQTSFQFTLDAQGLLETAEQFEQIILGAQDDGSFIRLKDIARVELGAESYAATSFYNGEPSAIIAIFEESGANALDVADTVRSQMEELSKQFPEDMEYVLAYDVTTAVRKSIEEIASTLAITAALVISVTFFFLLSIRATLIPAIAIPVSLLGTMALIYVIGFSANMITLFAIVLAITLVVDDAIVIIENTERIMEEDGFEPREATLKAMSQVTRPIIATTFVLAAVFVPVCFFPGITGEIYLQFALTITFAFALSAINALTLGPVLCSLFLSRRTGHPKGLFRLIPMLIDKLRDGYVAVVRLMLRFIPVSLAVFAGVIAATIYMFETTPTGFIPPEDNGVLFVSIELPDGASLQRTQEVVQNISAEVQKHPGIGAITSVAGFSLLAGNRSNVGILVLLLDPWDQRKTRETQWWAIMMSLNRSLAAIPEATSFVFPLPTIQGVGSSGGLSAQLLDYKANKIEDFDAVKTAFLSALMKEPEFQSAFSSFSATAPQYSLTIDRDRAEALQVKVSDIFTALQASFGSLYVNNFVKDGRVYWVVMSADAQFRQTTSQVRGVYVKNAAGEALPLRTFITAEPVLGAQTIYRYNLFTSASINAQLQPGFSSGTGIQKFSEVAQSTLPDGYGFDWTDITLQEVDAGGLVTYILILAVIFAYLCLVAQYESWVLPLSVMASTVFAVFGALIPLQFIPNLNNNIYAQIGMVLLIGLAAKKAIMVVEFAKNLREEGHSIQEAAIEAAHMRFRPVTMTGLCFILGVLPLVLASGAGAAGRVSIGFPVFVGMIIDSTLGLLMIPVLYAVFQSISERIAGFRGKPSIKKEPA</sequence>
<dbReference type="STRING" id="388408.LAX5112_02042"/>
<feature type="transmembrane region" description="Helical" evidence="9">
    <location>
        <begin position="471"/>
        <end position="500"/>
    </location>
</feature>
<feature type="transmembrane region" description="Helical" evidence="9">
    <location>
        <begin position="976"/>
        <end position="996"/>
    </location>
</feature>
<dbReference type="GO" id="GO:0005886">
    <property type="term" value="C:plasma membrane"/>
    <property type="evidence" value="ECO:0007669"/>
    <property type="project" value="UniProtKB-SubCell"/>
</dbReference>
<keyword evidence="8 9" id="KW-0472">Membrane</keyword>
<dbReference type="OrthoDB" id="9807350at2"/>
<dbReference type="GO" id="GO:0042910">
    <property type="term" value="F:xenobiotic transmembrane transporter activity"/>
    <property type="evidence" value="ECO:0007669"/>
    <property type="project" value="TreeGrafter"/>
</dbReference>
<dbReference type="GO" id="GO:0015562">
    <property type="term" value="F:efflux transmembrane transporter activity"/>
    <property type="evidence" value="ECO:0007669"/>
    <property type="project" value="InterPro"/>
</dbReference>
<keyword evidence="4" id="KW-1003">Cell membrane</keyword>
<feature type="transmembrane region" description="Helical" evidence="9">
    <location>
        <begin position="343"/>
        <end position="362"/>
    </location>
</feature>
<organism evidence="10 11">
    <name type="scientific">Roseibium alexandrii</name>
    <dbReference type="NCBI Taxonomy" id="388408"/>
    <lineage>
        <taxon>Bacteria</taxon>
        <taxon>Pseudomonadati</taxon>
        <taxon>Pseudomonadota</taxon>
        <taxon>Alphaproteobacteria</taxon>
        <taxon>Hyphomicrobiales</taxon>
        <taxon>Stappiaceae</taxon>
        <taxon>Roseibium</taxon>
    </lineage>
</organism>
<keyword evidence="3 9" id="KW-0813">Transport</keyword>
<feature type="transmembrane region" description="Helical" evidence="9">
    <location>
        <begin position="1002"/>
        <end position="1026"/>
    </location>
</feature>
<evidence type="ECO:0000256" key="5">
    <source>
        <dbReference type="ARBA" id="ARBA00022519"/>
    </source>
</evidence>
<feature type="transmembrane region" description="Helical" evidence="9">
    <location>
        <begin position="866"/>
        <end position="885"/>
    </location>
</feature>
<evidence type="ECO:0000256" key="1">
    <source>
        <dbReference type="ARBA" id="ARBA00004429"/>
    </source>
</evidence>
<keyword evidence="7 9" id="KW-1133">Transmembrane helix</keyword>
<dbReference type="PANTHER" id="PTHR32063:SF76">
    <property type="entry name" value="EFFLUX PUMP MEMBRANE TRANSPORTER"/>
    <property type="match status" value="1"/>
</dbReference>
<gene>
    <name evidence="10" type="primary">bepG_2</name>
    <name evidence="10" type="ORF">LAX5112_02042</name>
</gene>
<comment type="subcellular location">
    <subcellularLocation>
        <location evidence="1 9">Cell inner membrane</location>
        <topology evidence="1 9">Multi-pass membrane protein</topology>
    </subcellularLocation>
</comment>
<name>A0A0M7A2H8_9HYPH</name>
<dbReference type="PRINTS" id="PR00702">
    <property type="entry name" value="ACRIFLAVINRP"/>
</dbReference>
<dbReference type="Gene3D" id="3.30.70.1430">
    <property type="entry name" value="Multidrug efflux transporter AcrB pore domain"/>
    <property type="match status" value="2"/>
</dbReference>
<dbReference type="InterPro" id="IPR027463">
    <property type="entry name" value="AcrB_DN_DC_subdom"/>
</dbReference>
<evidence type="ECO:0000256" key="3">
    <source>
        <dbReference type="ARBA" id="ARBA00022448"/>
    </source>
</evidence>
<dbReference type="RefSeq" id="WP_055671727.1">
    <property type="nucleotide sequence ID" value="NZ_CXWD01000007.1"/>
</dbReference>
<dbReference type="Gene3D" id="3.30.70.1440">
    <property type="entry name" value="Multidrug efflux transporter AcrB pore domain"/>
    <property type="match status" value="1"/>
</dbReference>
<evidence type="ECO:0000256" key="2">
    <source>
        <dbReference type="ARBA" id="ARBA00010942"/>
    </source>
</evidence>
<dbReference type="Proteomes" id="UP000053235">
    <property type="component" value="Unassembled WGS sequence"/>
</dbReference>
<dbReference type="InterPro" id="IPR001036">
    <property type="entry name" value="Acrflvin-R"/>
</dbReference>
<keyword evidence="6 9" id="KW-0812">Transmembrane</keyword>
<dbReference type="Pfam" id="PF00873">
    <property type="entry name" value="ACR_tran"/>
    <property type="match status" value="1"/>
</dbReference>
<protein>
    <recommendedName>
        <fullName evidence="9">Efflux pump membrane transporter</fullName>
    </recommendedName>
</protein>